<protein>
    <submittedName>
        <fullName evidence="1">Uncharacterized protein</fullName>
    </submittedName>
</protein>
<reference evidence="1" key="1">
    <citation type="journal article" date="2022" name="Int. J. Syst. Evol. Microbiol.">
        <title>Prevotella lacticifex sp. nov., isolated from the rumen of cows.</title>
        <authorList>
            <person name="Shinkai T."/>
            <person name="Ikeyama N."/>
            <person name="Kumagai M."/>
            <person name="Ohmori H."/>
            <person name="Sakamoto M."/>
            <person name="Ohkuma M."/>
            <person name="Mitsumori M."/>
        </authorList>
    </citation>
    <scope>NUCLEOTIDE SEQUENCE</scope>
    <source>
        <strain evidence="1">R5076</strain>
    </source>
</reference>
<dbReference type="Proteomes" id="UP000825483">
    <property type="component" value="Unassembled WGS sequence"/>
</dbReference>
<name>A0A9R1C9F8_9BACT</name>
<gene>
    <name evidence="1" type="ORF">PRLR5076_13480</name>
</gene>
<evidence type="ECO:0000313" key="2">
    <source>
        <dbReference type="Proteomes" id="UP000825483"/>
    </source>
</evidence>
<organism evidence="1 2">
    <name type="scientific">Prevotella lacticifex</name>
    <dbReference type="NCBI Taxonomy" id="2854755"/>
    <lineage>
        <taxon>Bacteria</taxon>
        <taxon>Pseudomonadati</taxon>
        <taxon>Bacteroidota</taxon>
        <taxon>Bacteroidia</taxon>
        <taxon>Bacteroidales</taxon>
        <taxon>Prevotellaceae</taxon>
        <taxon>Prevotella</taxon>
    </lineage>
</organism>
<dbReference type="GeneID" id="72467467"/>
<comment type="caution">
    <text evidence="1">The sequence shown here is derived from an EMBL/GenBank/DDBJ whole genome shotgun (WGS) entry which is preliminary data.</text>
</comment>
<accession>A0A9R1C9F8</accession>
<dbReference type="EMBL" id="BPUB01000001">
    <property type="protein sequence ID" value="GJG58497.1"/>
    <property type="molecule type" value="Genomic_DNA"/>
</dbReference>
<keyword evidence="2" id="KW-1185">Reference proteome</keyword>
<evidence type="ECO:0000313" key="1">
    <source>
        <dbReference type="EMBL" id="GJG58497.1"/>
    </source>
</evidence>
<sequence length="85" mass="9566">MKLEPGSRVEAVAKYLPFLVPKYSSTTITADANRPIAEEDRLNELDKEYTKKETEITIKSLTIVDNDNDGKQLNLAKDQLKDLGL</sequence>
<dbReference type="RefSeq" id="WP_223926257.1">
    <property type="nucleotide sequence ID" value="NZ_BPTU01000001.1"/>
</dbReference>
<proteinExistence type="predicted"/>
<dbReference type="AlphaFoldDB" id="A0A9R1C9F8"/>